<feature type="domain" description="GYF" evidence="2">
    <location>
        <begin position="12"/>
        <end position="58"/>
    </location>
</feature>
<protein>
    <recommendedName>
        <fullName evidence="2">GYF domain-containing protein</fullName>
    </recommendedName>
</protein>
<keyword evidence="5" id="KW-1185">Reference proteome</keyword>
<dbReference type="AlphaFoldDB" id="A0A0G4J4J9"/>
<name>A0A0G4J4J9_PLABS</name>
<dbReference type="InterPro" id="IPR025640">
    <property type="entry name" value="GYF_2"/>
</dbReference>
<organism evidence="3 5">
    <name type="scientific">Plasmodiophora brassicae</name>
    <name type="common">Clubroot disease agent</name>
    <dbReference type="NCBI Taxonomy" id="37360"/>
    <lineage>
        <taxon>Eukaryota</taxon>
        <taxon>Sar</taxon>
        <taxon>Rhizaria</taxon>
        <taxon>Endomyxa</taxon>
        <taxon>Phytomyxea</taxon>
        <taxon>Plasmodiophorida</taxon>
        <taxon>Plasmodiophoridae</taxon>
        <taxon>Plasmodiophora</taxon>
    </lineage>
</organism>
<dbReference type="Pfam" id="PF14237">
    <property type="entry name" value="GYF_2"/>
    <property type="match status" value="1"/>
</dbReference>
<geneLocation type="mitochondrion" evidence="4"/>
<feature type="region of interest" description="Disordered" evidence="1">
    <location>
        <begin position="62"/>
        <end position="81"/>
    </location>
</feature>
<dbReference type="OrthoDB" id="10687062at2759"/>
<feature type="region of interest" description="Disordered" evidence="1">
    <location>
        <begin position="595"/>
        <end position="641"/>
    </location>
</feature>
<gene>
    <name evidence="3" type="ORF">PBRA_009021</name>
    <name evidence="4" type="ORF">PLBR_LOCUS7120</name>
</gene>
<feature type="compositionally biased region" description="Low complexity" evidence="1">
    <location>
        <begin position="64"/>
        <end position="78"/>
    </location>
</feature>
<evidence type="ECO:0000313" key="6">
    <source>
        <dbReference type="Proteomes" id="UP000290189"/>
    </source>
</evidence>
<dbReference type="Proteomes" id="UP000290189">
    <property type="component" value="Unassembled WGS sequence"/>
</dbReference>
<reference evidence="4 6" key="2">
    <citation type="submission" date="2018-03" db="EMBL/GenBank/DDBJ databases">
        <authorList>
            <person name="Fogelqvist J."/>
        </authorList>
    </citation>
    <scope>NUCLEOTIDE SEQUENCE [LARGE SCALE GENOMIC DNA]</scope>
</reference>
<sequence length="690" mass="74329">MSADDIDACQAWYVLYGASGEQCGPYTKDTILTGGFVDLDTQVWCELLPGWTTARNVPFMAAHLGQPDPDPSGGLPSPVASATVNDDIAHDIAQDVAQELQDADQSEDTVQTSLSDTMASQPVIRIEPVPGTGSALPTSSGSPSGNVRVDMALQVVQAEFAALSQRRVPLAYPVLDLNRFVDDIEGTAFMGCSEEFILSQIYNEIVKERQAHLEANEAKLQAAQQRQRDSFACLAEALVKAIQALETDTDKIITTAAQTIAIEYGGEASSIPADVGARLTGIRTMSRNELQFCQRMVERHGQILASPPLFTFYKGVLLVLMQYWIGTRFMLGAGGPDKARYKSRIKTDAVLTALVKKGVDVQGATWAVPKGNAAVQLMQMLDDQILQVHAEHIILPDFFARCSQYARLVGGVQLCADMVAQTLTFRYEEQVRQLVCSSSQHLAEVACSAMLIMLGKGIPPSANTKSPLVSFLVASVQDESVAKVGGKRFGKKEKLETVRGSKDTWNAVGIFRKTGVRIASVDDQGADRIRYFEGGLFEANPGKYGYRLGSEAECIALSMTETFSRQRLDMQVAAGGSPRLQKALSLDRFALGTHVPVGGAGDRPPPKQPLQVPTADALDSPSRQSTLDLPSSSQEPDAASPLTERIGDLEDAVADLQAENDALRRDLLAVITCLQQAGLPGAELLSLSHT</sequence>
<accession>A0A0G4J4J9</accession>
<dbReference type="Proteomes" id="UP000039324">
    <property type="component" value="Unassembled WGS sequence"/>
</dbReference>
<proteinExistence type="predicted"/>
<keyword evidence="4" id="KW-0496">Mitochondrion</keyword>
<evidence type="ECO:0000313" key="5">
    <source>
        <dbReference type="Proteomes" id="UP000039324"/>
    </source>
</evidence>
<evidence type="ECO:0000256" key="1">
    <source>
        <dbReference type="SAM" id="MobiDB-lite"/>
    </source>
</evidence>
<reference evidence="3 5" key="1">
    <citation type="submission" date="2015-02" db="EMBL/GenBank/DDBJ databases">
        <authorList>
            <person name="Chooi Y.-H."/>
        </authorList>
    </citation>
    <scope>NUCLEOTIDE SEQUENCE [LARGE SCALE GENOMIC DNA]</scope>
    <source>
        <strain evidence="3">E3</strain>
    </source>
</reference>
<dbReference type="EMBL" id="OVEO01000013">
    <property type="protein sequence ID" value="SPQ99905.1"/>
    <property type="molecule type" value="Genomic_DNA"/>
</dbReference>
<evidence type="ECO:0000313" key="4">
    <source>
        <dbReference type="EMBL" id="SPQ99905.1"/>
    </source>
</evidence>
<dbReference type="EMBL" id="CDSF01000127">
    <property type="protein sequence ID" value="CEP02437.1"/>
    <property type="molecule type" value="Genomic_DNA"/>
</dbReference>
<evidence type="ECO:0000259" key="2">
    <source>
        <dbReference type="Pfam" id="PF14237"/>
    </source>
</evidence>
<feature type="compositionally biased region" description="Polar residues" evidence="1">
    <location>
        <begin position="621"/>
        <end position="635"/>
    </location>
</feature>
<evidence type="ECO:0000313" key="3">
    <source>
        <dbReference type="EMBL" id="CEP02437.1"/>
    </source>
</evidence>